<evidence type="ECO:0000313" key="2">
    <source>
        <dbReference type="EMBL" id="PFH59868.1"/>
    </source>
</evidence>
<dbReference type="Proteomes" id="UP000037136">
    <property type="component" value="Unassembled WGS sequence"/>
</dbReference>
<dbReference type="InterPro" id="IPR027417">
    <property type="entry name" value="P-loop_NTPase"/>
</dbReference>
<gene>
    <name evidence="2" type="ORF">XA68_11760</name>
</gene>
<dbReference type="OrthoDB" id="2405944at2759"/>
<accession>A0A2A9PEU9</accession>
<protein>
    <recommendedName>
        <fullName evidence="4">Sulfotransferase domain-containing protein</fullName>
    </recommendedName>
</protein>
<reference evidence="2 3" key="2">
    <citation type="journal article" date="2017" name="Sci. Rep.">
        <title>Ant-infecting Ophiocordyceps genomes reveal a high diversity of potential behavioral manipulation genes and a possible major role for enterotoxins.</title>
        <authorList>
            <person name="de Bekker C."/>
            <person name="Ohm R.A."/>
            <person name="Evans H.C."/>
            <person name="Brachmann A."/>
            <person name="Hughes D.P."/>
        </authorList>
    </citation>
    <scope>NUCLEOTIDE SEQUENCE [LARGE SCALE GENOMIC DNA]</scope>
    <source>
        <strain evidence="2 3">SC16a</strain>
    </source>
</reference>
<proteinExistence type="predicted"/>
<organism evidence="2 3">
    <name type="scientific">Ophiocordyceps unilateralis</name>
    <name type="common">Zombie-ant fungus</name>
    <name type="synonym">Torrubia unilateralis</name>
    <dbReference type="NCBI Taxonomy" id="268505"/>
    <lineage>
        <taxon>Eukaryota</taxon>
        <taxon>Fungi</taxon>
        <taxon>Dikarya</taxon>
        <taxon>Ascomycota</taxon>
        <taxon>Pezizomycotina</taxon>
        <taxon>Sordariomycetes</taxon>
        <taxon>Hypocreomycetidae</taxon>
        <taxon>Hypocreales</taxon>
        <taxon>Ophiocordycipitaceae</taxon>
        <taxon>Ophiocordyceps</taxon>
    </lineage>
</organism>
<feature type="compositionally biased region" description="Polar residues" evidence="1">
    <location>
        <begin position="1"/>
        <end position="12"/>
    </location>
</feature>
<dbReference type="PANTHER" id="PTHR48419:SF1">
    <property type="entry name" value="SULFOTRANSFERASE DOMAIN-CONTAINING PROTEIN"/>
    <property type="match status" value="1"/>
</dbReference>
<dbReference type="Gene3D" id="3.40.50.300">
    <property type="entry name" value="P-loop containing nucleotide triphosphate hydrolases"/>
    <property type="match status" value="1"/>
</dbReference>
<evidence type="ECO:0000256" key="1">
    <source>
        <dbReference type="SAM" id="MobiDB-lite"/>
    </source>
</evidence>
<dbReference type="InterPro" id="IPR053226">
    <property type="entry name" value="Pyrrolopyrazine_biosynth_F"/>
</dbReference>
<feature type="region of interest" description="Disordered" evidence="1">
    <location>
        <begin position="1"/>
        <end position="41"/>
    </location>
</feature>
<dbReference type="AlphaFoldDB" id="A0A2A9PEU9"/>
<comment type="caution">
    <text evidence="2">The sequence shown here is derived from an EMBL/GenBank/DDBJ whole genome shotgun (WGS) entry which is preliminary data.</text>
</comment>
<evidence type="ECO:0000313" key="3">
    <source>
        <dbReference type="Proteomes" id="UP000037136"/>
    </source>
</evidence>
<keyword evidence="3" id="KW-1185">Reference proteome</keyword>
<name>A0A2A9PEU9_OPHUN</name>
<dbReference type="STRING" id="268505.A0A2A9PEU9"/>
<feature type="compositionally biased region" description="Low complexity" evidence="1">
    <location>
        <begin position="13"/>
        <end position="31"/>
    </location>
</feature>
<dbReference type="SUPFAM" id="SSF52540">
    <property type="entry name" value="P-loop containing nucleoside triphosphate hydrolases"/>
    <property type="match status" value="1"/>
</dbReference>
<dbReference type="EMBL" id="LAZP02000167">
    <property type="protein sequence ID" value="PFH59868.1"/>
    <property type="molecule type" value="Genomic_DNA"/>
</dbReference>
<sequence length="341" mass="38416">MASSPLNGHQNGSHSMASNHSQSMASSSSSAGPDGQTTAGRPLFVATHPRACSTAFERVFMVCRDELQCQHEPFSDAFYFGPEFLSHRYRHDAATRRASPAADATYKSLLDGFDQVQREGKRVFIKDMAYYLFPPAGQPAAIAPSLGAGSESGNPTVLPLDALRRFHFTFLIRHPRRAIPSFYRCTVPPVSDITGFTTFMADEAGYEELVRLFDLLVRERIISTDNVTVLDADDLLDHPEETIRQFCLRTGIKFRREMLVWGRDDAEYAAKAFAKWNGWHDDVLKSNQLHGRSQAQKSCTVESEDKEWAEKFGPEAQKVIRTVVNANIPHYEYLRQFRMAI</sequence>
<evidence type="ECO:0008006" key="4">
    <source>
        <dbReference type="Google" id="ProtNLM"/>
    </source>
</evidence>
<dbReference type="PANTHER" id="PTHR48419">
    <property type="entry name" value="SULFOTRANSFERASE DOMAIN-CONTAINING PROTEIN"/>
    <property type="match status" value="1"/>
</dbReference>
<reference evidence="2 3" key="1">
    <citation type="journal article" date="2015" name="BMC Genomics">
        <title>Gene expression during zombie ant biting behavior reflects the complexity underlying fungal parasitic behavioral manipulation.</title>
        <authorList>
            <person name="de Bekker C."/>
            <person name="Ohm R.A."/>
            <person name="Loreto R.G."/>
            <person name="Sebastian A."/>
            <person name="Albert I."/>
            <person name="Merrow M."/>
            <person name="Brachmann A."/>
            <person name="Hughes D.P."/>
        </authorList>
    </citation>
    <scope>NUCLEOTIDE SEQUENCE [LARGE SCALE GENOMIC DNA]</scope>
    <source>
        <strain evidence="2 3">SC16a</strain>
    </source>
</reference>